<feature type="compositionally biased region" description="Polar residues" evidence="1">
    <location>
        <begin position="447"/>
        <end position="473"/>
    </location>
</feature>
<evidence type="ECO:0000313" key="3">
    <source>
        <dbReference type="Proteomes" id="UP000319160"/>
    </source>
</evidence>
<accession>A0A553IEG4</accession>
<organism evidence="2 3">
    <name type="scientific">Xylaria flabelliformis</name>
    <dbReference type="NCBI Taxonomy" id="2512241"/>
    <lineage>
        <taxon>Eukaryota</taxon>
        <taxon>Fungi</taxon>
        <taxon>Dikarya</taxon>
        <taxon>Ascomycota</taxon>
        <taxon>Pezizomycotina</taxon>
        <taxon>Sordariomycetes</taxon>
        <taxon>Xylariomycetidae</taxon>
        <taxon>Xylariales</taxon>
        <taxon>Xylariaceae</taxon>
        <taxon>Xylaria</taxon>
    </lineage>
</organism>
<feature type="region of interest" description="Disordered" evidence="1">
    <location>
        <begin position="102"/>
        <end position="124"/>
    </location>
</feature>
<proteinExistence type="predicted"/>
<feature type="compositionally biased region" description="Polar residues" evidence="1">
    <location>
        <begin position="60"/>
        <end position="83"/>
    </location>
</feature>
<feature type="compositionally biased region" description="Polar residues" evidence="1">
    <location>
        <begin position="383"/>
        <end position="396"/>
    </location>
</feature>
<dbReference type="OrthoDB" id="3506470at2759"/>
<feature type="region of interest" description="Disordered" evidence="1">
    <location>
        <begin position="496"/>
        <end position="515"/>
    </location>
</feature>
<feature type="compositionally biased region" description="Low complexity" evidence="1">
    <location>
        <begin position="105"/>
        <end position="121"/>
    </location>
</feature>
<feature type="compositionally biased region" description="Basic and acidic residues" evidence="1">
    <location>
        <begin position="352"/>
        <end position="362"/>
    </location>
</feature>
<feature type="region of interest" description="Disordered" evidence="1">
    <location>
        <begin position="529"/>
        <end position="566"/>
    </location>
</feature>
<keyword evidence="3" id="KW-1185">Reference proteome</keyword>
<sequence length="635" mass="70096">MEHSTEHNMEPLMDFHSNLPEMLAVDLEQSSSIFQSRQLTAGAPAPGLADDGANRRHSMPQDSSYMNPLLSSQSEGTTPGTKSLQTVHKKYSDIFAPLDFDSPKRGSISSSDSSADFEPPSISTREESVLTVDTWLETEKHSIPILLHISPTSKEAPPMSWIDLDGDDEDISPTTRRRSSTTDLPKYLQQFASLNATDVRNQNTDSPEVSMIPVLGNPRRRSSLDQSAFVYRESTDASLFEDQATLQDNTITSLRDGLSSPMPKEDISSKPSTRWGREYLPIASRGVDYEEWVESDANYFVSREKLAAPRQLSRHVQDSIEARVNNFPQVMLSCRDLLVEEIRELSQQAKYNTDDSRPDHLTTSRPPSNNVHQPKPSRWKLLGSSSNTAEQQDQFDITRTNKKQAWAVMGKIFPHGSDTECDALYAYVLVYNYITSLYLREIARSNTSRTATRPNTGRSGAYSESGSDFSVSTPPRPSGSEVTGIPKKAVRVLGLGAEEEDIRPPSGGSGGRTATFTSLRQIPSLFFSQGQQRHNESRGNMTSSTTLTGEGSSRPSTPGTGLAGTKPMTSIGLLRLAELRRGVAMCCAGLTVALQRTDPNLTEVKPDTCYRVDPSFMRSLCQHVQITENAIASFH</sequence>
<dbReference type="AlphaFoldDB" id="A0A553IEG4"/>
<reference evidence="3" key="1">
    <citation type="submission" date="2019-06" db="EMBL/GenBank/DDBJ databases">
        <title>Draft genome sequence of the griseofulvin-producing fungus Xylaria cubensis strain G536.</title>
        <authorList>
            <person name="Mead M.E."/>
            <person name="Raja H.A."/>
            <person name="Steenwyk J.L."/>
            <person name="Knowles S.L."/>
            <person name="Oberlies N.H."/>
            <person name="Rokas A."/>
        </authorList>
    </citation>
    <scope>NUCLEOTIDE SEQUENCE [LARGE SCALE GENOMIC DNA]</scope>
    <source>
        <strain evidence="3">G536</strain>
    </source>
</reference>
<dbReference type="STRING" id="2512241.A0A553IEG4"/>
<dbReference type="EMBL" id="VFLP01000002">
    <property type="protein sequence ID" value="TRX98589.1"/>
    <property type="molecule type" value="Genomic_DNA"/>
</dbReference>
<feature type="region of interest" description="Disordered" evidence="1">
    <location>
        <begin position="35"/>
        <end position="83"/>
    </location>
</feature>
<protein>
    <submittedName>
        <fullName evidence="2">Uncharacterized protein</fullName>
    </submittedName>
</protein>
<feature type="compositionally biased region" description="Polar residues" evidence="1">
    <location>
        <begin position="363"/>
        <end position="372"/>
    </location>
</feature>
<feature type="region of interest" description="Disordered" evidence="1">
    <location>
        <begin position="447"/>
        <end position="484"/>
    </location>
</feature>
<name>A0A553IEG4_9PEZI</name>
<feature type="region of interest" description="Disordered" evidence="1">
    <location>
        <begin position="349"/>
        <end position="396"/>
    </location>
</feature>
<feature type="compositionally biased region" description="Low complexity" evidence="1">
    <location>
        <begin position="542"/>
        <end position="553"/>
    </location>
</feature>
<evidence type="ECO:0000313" key="2">
    <source>
        <dbReference type="EMBL" id="TRX98589.1"/>
    </source>
</evidence>
<dbReference type="Proteomes" id="UP000319160">
    <property type="component" value="Unassembled WGS sequence"/>
</dbReference>
<comment type="caution">
    <text evidence="2">The sequence shown here is derived from an EMBL/GenBank/DDBJ whole genome shotgun (WGS) entry which is preliminary data.</text>
</comment>
<feature type="compositionally biased region" description="Low complexity" evidence="1">
    <location>
        <begin position="41"/>
        <end position="51"/>
    </location>
</feature>
<gene>
    <name evidence="2" type="ORF">FHL15_000663</name>
</gene>
<evidence type="ECO:0000256" key="1">
    <source>
        <dbReference type="SAM" id="MobiDB-lite"/>
    </source>
</evidence>